<evidence type="ECO:0000313" key="3">
    <source>
        <dbReference type="EMBL" id="SMR62628.1"/>
    </source>
</evidence>
<keyword evidence="2" id="KW-1133">Transmembrane helix</keyword>
<sequence>MRLTKAEELREQDRLQLIWFNQDFRRLQEEFHGLEEKRPQDYAKHRLAEDWLAKRLQWAREELGINVTQNEPSPPPLPPPASGKRLSSKTGLLSVALTCFGFLCVFIYGGRALNELSREPSYISTSTPVRTLPRGHVCRNMSESLVAAFQDTRGLAFHVAGRGEGDASVGRIRGGLHHAAAKWNQADVVRAVDRGISANDRQTRTERHRGRR</sequence>
<gene>
    <name evidence="3" type="ORF">ZT1E4_G11944</name>
</gene>
<evidence type="ECO:0000313" key="4">
    <source>
        <dbReference type="Proteomes" id="UP000245764"/>
    </source>
</evidence>
<dbReference type="Proteomes" id="UP000245764">
    <property type="component" value="Chromosome 20"/>
</dbReference>
<reference evidence="4" key="1">
    <citation type="submission" date="2017-05" db="EMBL/GenBank/DDBJ databases">
        <authorList>
            <person name="Song R."/>
            <person name="Chenine A.L."/>
            <person name="Ruprecht R.M."/>
        </authorList>
    </citation>
    <scope>NUCLEOTIDE SEQUENCE [LARGE SCALE GENOMIC DNA]</scope>
</reference>
<name>A0A2H1HA22_ZYMTR</name>
<dbReference type="EMBL" id="LT854271">
    <property type="protein sequence ID" value="SMR62628.1"/>
    <property type="molecule type" value="Genomic_DNA"/>
</dbReference>
<feature type="transmembrane region" description="Helical" evidence="2">
    <location>
        <begin position="92"/>
        <end position="110"/>
    </location>
</feature>
<dbReference type="AlphaFoldDB" id="A0A2H1HA22"/>
<organism evidence="3 4">
    <name type="scientific">Zymoseptoria tritici ST99CH_1E4</name>
    <dbReference type="NCBI Taxonomy" id="1276532"/>
    <lineage>
        <taxon>Eukaryota</taxon>
        <taxon>Fungi</taxon>
        <taxon>Dikarya</taxon>
        <taxon>Ascomycota</taxon>
        <taxon>Pezizomycotina</taxon>
        <taxon>Dothideomycetes</taxon>
        <taxon>Dothideomycetidae</taxon>
        <taxon>Mycosphaerellales</taxon>
        <taxon>Mycosphaerellaceae</taxon>
        <taxon>Zymoseptoria</taxon>
    </lineage>
</organism>
<keyword evidence="2" id="KW-0472">Membrane</keyword>
<evidence type="ECO:0000256" key="2">
    <source>
        <dbReference type="SAM" id="Phobius"/>
    </source>
</evidence>
<feature type="region of interest" description="Disordered" evidence="1">
    <location>
        <begin position="65"/>
        <end position="85"/>
    </location>
</feature>
<feature type="compositionally biased region" description="Pro residues" evidence="1">
    <location>
        <begin position="72"/>
        <end position="81"/>
    </location>
</feature>
<keyword evidence="2" id="KW-0812">Transmembrane</keyword>
<protein>
    <submittedName>
        <fullName evidence="3">Uncharacterized protein</fullName>
    </submittedName>
</protein>
<proteinExistence type="predicted"/>
<accession>A0A2H1HA22</accession>
<evidence type="ECO:0000256" key="1">
    <source>
        <dbReference type="SAM" id="MobiDB-lite"/>
    </source>
</evidence>